<evidence type="ECO:0000313" key="3">
    <source>
        <dbReference type="Proteomes" id="UP001591681"/>
    </source>
</evidence>
<organism evidence="2 3">
    <name type="scientific">Coilia grayii</name>
    <name type="common">Gray's grenadier anchovy</name>
    <dbReference type="NCBI Taxonomy" id="363190"/>
    <lineage>
        <taxon>Eukaryota</taxon>
        <taxon>Metazoa</taxon>
        <taxon>Chordata</taxon>
        <taxon>Craniata</taxon>
        <taxon>Vertebrata</taxon>
        <taxon>Euteleostomi</taxon>
        <taxon>Actinopterygii</taxon>
        <taxon>Neopterygii</taxon>
        <taxon>Teleostei</taxon>
        <taxon>Clupei</taxon>
        <taxon>Clupeiformes</taxon>
        <taxon>Clupeoidei</taxon>
        <taxon>Engraulidae</taxon>
        <taxon>Coilinae</taxon>
        <taxon>Coilia</taxon>
    </lineage>
</organism>
<proteinExistence type="predicted"/>
<name>A0ABD1KJ66_9TELE</name>
<dbReference type="InterPro" id="IPR000008">
    <property type="entry name" value="C2_dom"/>
</dbReference>
<dbReference type="PANTHER" id="PTHR46887">
    <property type="entry name" value="TANDEM C2 DOMAINS NUCLEAR PROTEIN"/>
    <property type="match status" value="1"/>
</dbReference>
<dbReference type="EMBL" id="JBHFQA010000005">
    <property type="protein sequence ID" value="KAL2099178.1"/>
    <property type="molecule type" value="Genomic_DNA"/>
</dbReference>
<evidence type="ECO:0000259" key="1">
    <source>
        <dbReference type="PROSITE" id="PS50004"/>
    </source>
</evidence>
<keyword evidence="3" id="KW-1185">Reference proteome</keyword>
<dbReference type="InterPro" id="IPR030542">
    <property type="entry name" value="Tac2-N"/>
</dbReference>
<comment type="caution">
    <text evidence="2">The sequence shown here is derived from an EMBL/GenBank/DDBJ whole genome shotgun (WGS) entry which is preliminary data.</text>
</comment>
<dbReference type="Gene3D" id="2.60.40.150">
    <property type="entry name" value="C2 domain"/>
    <property type="match status" value="2"/>
</dbReference>
<protein>
    <recommendedName>
        <fullName evidence="1">C2 domain-containing protein</fullName>
    </recommendedName>
</protein>
<evidence type="ECO:0000313" key="2">
    <source>
        <dbReference type="EMBL" id="KAL2099178.1"/>
    </source>
</evidence>
<dbReference type="SUPFAM" id="SSF49562">
    <property type="entry name" value="C2 domain (Calcium/lipid-binding domain, CaLB)"/>
    <property type="match status" value="2"/>
</dbReference>
<dbReference type="AlphaFoldDB" id="A0ABD1KJ66"/>
<gene>
    <name evidence="2" type="ORF">ACEWY4_005658</name>
</gene>
<accession>A0ABD1KJ66</accession>
<dbReference type="PANTHER" id="PTHR46887:SF1">
    <property type="entry name" value="TANDEM C2 DOMAINS NUCLEAR PROTEIN"/>
    <property type="match status" value="1"/>
</dbReference>
<dbReference type="Proteomes" id="UP001591681">
    <property type="component" value="Unassembled WGS sequence"/>
</dbReference>
<reference evidence="2 3" key="1">
    <citation type="submission" date="2024-09" db="EMBL/GenBank/DDBJ databases">
        <title>A chromosome-level genome assembly of Gray's grenadier anchovy, Coilia grayii.</title>
        <authorList>
            <person name="Fu Z."/>
        </authorList>
    </citation>
    <scope>NUCLEOTIDE SEQUENCE [LARGE SCALE GENOMIC DNA]</scope>
    <source>
        <strain evidence="2">G4</strain>
        <tissue evidence="2">Muscle</tissue>
    </source>
</reference>
<feature type="domain" description="C2" evidence="1">
    <location>
        <begin position="329"/>
        <end position="465"/>
    </location>
</feature>
<sequence>MATECIKKCCSFFRSKEEEPEPQVIKSNPEVVCEDVKKGFGVSEDYLMSKLPPDGKEVPFVLPTFKPSYIQPQGARYASYQTGQLGSARTAYAERKAEILGTSSKAYDLDSTLPAGHMIYHISPASTRRSNLEDKSGSPSSAQDLRNVRQRLSTSMFDLSGPNPPHSYMQRYDSVSSVPSSASSLRDSFGSSRSLESITLSGDERELGKLCVKVSYQEALEQVWIALVQCKDIPVENAEHKIGIKGIITMDKPVQFKSTLKEASPDALFMETFVFTLPLQQLRSSALVLRLQTHTPRKRTLAECVLSLRQLSPEETQYWLQFRPPSKSRTCHAELHLATCFQPVSGRMQLQVHSAQNLPSSSSPLTQSFFIKAEMHSPDLLVTKKKTRALKMVAGQVQWGETLLFPLRAHDDFFHIYAKLYSRTSVRRRQFLGQVHLGFGSPSPTAVEQWRDTMAHPEKVVAEWHTLTAP</sequence>
<dbReference type="Pfam" id="PF00168">
    <property type="entry name" value="C2"/>
    <property type="match status" value="2"/>
</dbReference>
<dbReference type="PROSITE" id="PS50004">
    <property type="entry name" value="C2"/>
    <property type="match status" value="1"/>
</dbReference>
<dbReference type="InterPro" id="IPR035892">
    <property type="entry name" value="C2_domain_sf"/>
</dbReference>